<name>A0A2Z4IIN1_9BACT</name>
<dbReference type="KEGG" id="est:DN752_10820"/>
<evidence type="ECO:0000313" key="3">
    <source>
        <dbReference type="EMBL" id="AWW30577.1"/>
    </source>
</evidence>
<evidence type="ECO:0000256" key="1">
    <source>
        <dbReference type="SAM" id="Coils"/>
    </source>
</evidence>
<feature type="signal peptide" evidence="2">
    <location>
        <begin position="1"/>
        <end position="24"/>
    </location>
</feature>
<protein>
    <recommendedName>
        <fullName evidence="5">DUF3826 domain-containing protein</fullName>
    </recommendedName>
</protein>
<sequence length="219" mass="25137">MKTNIKSLLFAAIMMMGLVQLTNAQDFDPEYVKVTNERAKKIVENMDIADAQKADKVTDYIAKQYRNLSLIHDERDTQIDAAKEMYEGKKQEKKISKAEKKANKAMAKLHKKYLAQLSSELTAEQVDQVKDGMTYGVAPNTFKVYQEMLPDLTQAQKDNIWNWLAEAREHAMDAGSSHAKHAWFGKYKGKITNYLSDLGYDLKQAEKDMFERQKADNNQ</sequence>
<organism evidence="3 4">
    <name type="scientific">Echinicola strongylocentroti</name>
    <dbReference type="NCBI Taxonomy" id="1795355"/>
    <lineage>
        <taxon>Bacteria</taxon>
        <taxon>Pseudomonadati</taxon>
        <taxon>Bacteroidota</taxon>
        <taxon>Cytophagia</taxon>
        <taxon>Cytophagales</taxon>
        <taxon>Cyclobacteriaceae</taxon>
        <taxon>Echinicola</taxon>
    </lineage>
</organism>
<dbReference type="RefSeq" id="WP_112783958.1">
    <property type="nucleotide sequence ID" value="NZ_CP030041.1"/>
</dbReference>
<keyword evidence="4" id="KW-1185">Reference proteome</keyword>
<dbReference type="InterPro" id="IPR024284">
    <property type="entry name" value="DUF3826"/>
</dbReference>
<dbReference type="OrthoDB" id="1375905at2"/>
<proteinExistence type="predicted"/>
<keyword evidence="1" id="KW-0175">Coiled coil</keyword>
<accession>A0A2Z4IIN1</accession>
<gene>
    <name evidence="3" type="ORF">DN752_10820</name>
</gene>
<evidence type="ECO:0000256" key="2">
    <source>
        <dbReference type="SAM" id="SignalP"/>
    </source>
</evidence>
<feature type="coiled-coil region" evidence="1">
    <location>
        <begin position="79"/>
        <end position="108"/>
    </location>
</feature>
<evidence type="ECO:0008006" key="5">
    <source>
        <dbReference type="Google" id="ProtNLM"/>
    </source>
</evidence>
<dbReference type="Pfam" id="PF12875">
    <property type="entry name" value="DUF3826"/>
    <property type="match status" value="1"/>
</dbReference>
<evidence type="ECO:0000313" key="4">
    <source>
        <dbReference type="Proteomes" id="UP000248688"/>
    </source>
</evidence>
<keyword evidence="2" id="KW-0732">Signal</keyword>
<reference evidence="3 4" key="1">
    <citation type="submission" date="2018-06" db="EMBL/GenBank/DDBJ databases">
        <title>Echinicola strongylocentroti sp. nov., isolated from a sea urchin Strongylocentrotus intermedius.</title>
        <authorList>
            <person name="Bae S.S."/>
        </authorList>
    </citation>
    <scope>NUCLEOTIDE SEQUENCE [LARGE SCALE GENOMIC DNA]</scope>
    <source>
        <strain evidence="3 4">MEBiC08714</strain>
    </source>
</reference>
<dbReference type="EMBL" id="CP030041">
    <property type="protein sequence ID" value="AWW30577.1"/>
    <property type="molecule type" value="Genomic_DNA"/>
</dbReference>
<dbReference type="AlphaFoldDB" id="A0A2Z4IIN1"/>
<dbReference type="Proteomes" id="UP000248688">
    <property type="component" value="Chromosome"/>
</dbReference>
<feature type="chain" id="PRO_5016295721" description="DUF3826 domain-containing protein" evidence="2">
    <location>
        <begin position="25"/>
        <end position="219"/>
    </location>
</feature>